<organism evidence="2 3">
    <name type="scientific">Austropuccinia psidii MF-1</name>
    <dbReference type="NCBI Taxonomy" id="1389203"/>
    <lineage>
        <taxon>Eukaryota</taxon>
        <taxon>Fungi</taxon>
        <taxon>Dikarya</taxon>
        <taxon>Basidiomycota</taxon>
        <taxon>Pucciniomycotina</taxon>
        <taxon>Pucciniomycetes</taxon>
        <taxon>Pucciniales</taxon>
        <taxon>Sphaerophragmiaceae</taxon>
        <taxon>Austropuccinia</taxon>
    </lineage>
</organism>
<sequence length="111" mass="12271">MGFKCQSKFSFSSRNNNDFFPLLIEQNPPNPPRQYSPIPSLPCEQTPRQPTAGPSGTQWSEELLPEPPIPGLSPSSQPPEDDTTREPEPEVAPTQSTEEPFARPATPRSII</sequence>
<keyword evidence="3" id="KW-1185">Reference proteome</keyword>
<reference evidence="2" key="1">
    <citation type="submission" date="2021-03" db="EMBL/GenBank/DDBJ databases">
        <title>Draft genome sequence of rust myrtle Austropuccinia psidii MF-1, a brazilian biotype.</title>
        <authorList>
            <person name="Quecine M.C."/>
            <person name="Pachon D.M.R."/>
            <person name="Bonatelli M.L."/>
            <person name="Correr F.H."/>
            <person name="Franceschini L.M."/>
            <person name="Leite T.F."/>
            <person name="Margarido G.R.A."/>
            <person name="Almeida C.A."/>
            <person name="Ferrarezi J.A."/>
            <person name="Labate C.A."/>
        </authorList>
    </citation>
    <scope>NUCLEOTIDE SEQUENCE</scope>
    <source>
        <strain evidence="2">MF-1</strain>
    </source>
</reference>
<feature type="region of interest" description="Disordered" evidence="1">
    <location>
        <begin position="1"/>
        <end position="111"/>
    </location>
</feature>
<protein>
    <submittedName>
        <fullName evidence="2">Uncharacterized protein</fullName>
    </submittedName>
</protein>
<comment type="caution">
    <text evidence="2">The sequence shown here is derived from an EMBL/GenBank/DDBJ whole genome shotgun (WGS) entry which is preliminary data.</text>
</comment>
<name>A0A9Q3KEJ4_9BASI</name>
<feature type="non-terminal residue" evidence="2">
    <location>
        <position position="1"/>
    </location>
</feature>
<evidence type="ECO:0000256" key="1">
    <source>
        <dbReference type="SAM" id="MobiDB-lite"/>
    </source>
</evidence>
<gene>
    <name evidence="2" type="ORF">O181_119720</name>
</gene>
<dbReference type="EMBL" id="AVOT02106445">
    <property type="protein sequence ID" value="MBW0580005.1"/>
    <property type="molecule type" value="Genomic_DNA"/>
</dbReference>
<feature type="compositionally biased region" description="Low complexity" evidence="1">
    <location>
        <begin position="7"/>
        <end position="20"/>
    </location>
</feature>
<evidence type="ECO:0000313" key="3">
    <source>
        <dbReference type="Proteomes" id="UP000765509"/>
    </source>
</evidence>
<dbReference type="Proteomes" id="UP000765509">
    <property type="component" value="Unassembled WGS sequence"/>
</dbReference>
<proteinExistence type="predicted"/>
<feature type="compositionally biased region" description="Polar residues" evidence="1">
    <location>
        <begin position="46"/>
        <end position="59"/>
    </location>
</feature>
<dbReference type="AlphaFoldDB" id="A0A9Q3KEJ4"/>
<evidence type="ECO:0000313" key="2">
    <source>
        <dbReference type="EMBL" id="MBW0580005.1"/>
    </source>
</evidence>
<accession>A0A9Q3KEJ4</accession>